<evidence type="ECO:0000259" key="2">
    <source>
        <dbReference type="Pfam" id="PF13968"/>
    </source>
</evidence>
<keyword evidence="1" id="KW-0812">Transmembrane</keyword>
<dbReference type="EMBL" id="OZ075122">
    <property type="protein sequence ID" value="CAL4911161.1"/>
    <property type="molecule type" value="Genomic_DNA"/>
</dbReference>
<dbReference type="InterPro" id="IPR007658">
    <property type="entry name" value="DUF594"/>
</dbReference>
<accession>A0ABC8WLR9</accession>
<dbReference type="InterPro" id="IPR025315">
    <property type="entry name" value="DUF4220"/>
</dbReference>
<evidence type="ECO:0000256" key="1">
    <source>
        <dbReference type="SAM" id="Phobius"/>
    </source>
</evidence>
<organism evidence="3 4">
    <name type="scientific">Urochloa decumbens</name>
    <dbReference type="NCBI Taxonomy" id="240449"/>
    <lineage>
        <taxon>Eukaryota</taxon>
        <taxon>Viridiplantae</taxon>
        <taxon>Streptophyta</taxon>
        <taxon>Embryophyta</taxon>
        <taxon>Tracheophyta</taxon>
        <taxon>Spermatophyta</taxon>
        <taxon>Magnoliopsida</taxon>
        <taxon>Liliopsida</taxon>
        <taxon>Poales</taxon>
        <taxon>Poaceae</taxon>
        <taxon>PACMAD clade</taxon>
        <taxon>Panicoideae</taxon>
        <taxon>Panicodae</taxon>
        <taxon>Paniceae</taxon>
        <taxon>Melinidinae</taxon>
        <taxon>Urochloa</taxon>
    </lineage>
</organism>
<feature type="transmembrane region" description="Helical" evidence="1">
    <location>
        <begin position="92"/>
        <end position="113"/>
    </location>
</feature>
<keyword evidence="4" id="KW-1185">Reference proteome</keyword>
<feature type="transmembrane region" description="Helical" evidence="1">
    <location>
        <begin position="149"/>
        <end position="167"/>
    </location>
</feature>
<keyword evidence="1" id="KW-0472">Membrane</keyword>
<dbReference type="Pfam" id="PF13968">
    <property type="entry name" value="DUF4220"/>
    <property type="match status" value="1"/>
</dbReference>
<sequence length="713" mass="80648">MHAPCLEEMLVALAPPPPLLQIPKGTQQAKHIVRSRSVREGRISGFHSRSLEKQESPQIEVEIFAAAVVALQFLQFIFCRERFRRNHWLLQAGAWAAYYMPLPLSTFAVGAMLQFRCPYWLVAIFFAAGHADCMAAYSLDDDPRNVRRFAKRTLTFAYLTLGLLQGVLYQRPMELYCLVLSFLVCFTDQKISSMKMTPSSDICVVAAEGANKSQPPPTFPGGTQARRTIAAVGSLESHRSAMLGCTTYEEITDLNYPTGLEDVGLASALFLQLLQRFHTPRHTIYSSSVNLIFSNLLMARKSRDRDYTRALKLVEVQLCFLYDYFFSTHGSPSWILTRLYVGYSVLKIGFVLVILSLVYSNEEGVAGPELGISVFAIYALLLLELYQLVNHLTSNWAIVSYLCELARNSRHDGTSKSYFIQILGAIFGTRGSQESSWQNKLGQYSLIEDFRSASLKQQGFMARLQLGRPNRGTTAISPVALSDEMKIWVIDKVVNPKPSRLKSLSEKKRRSPNELPWTFRHETEIHTILIWHIATWYCAKTEETRLYRNNEVLSSPEFRVSTKLSSYCAYLVAFHPELLPGHHTMTASIVDKALEEVELDLSGETTSDQRYTKMRTWSLQGSSDQAIPKLGVKLGQQLMDMDDCSYGRWKIMADLWVEMLQLVAQSDNATAHTEHLAKGGEFVTHIWAFLSNAGIQRERYSHFIRQDKGGGQC</sequence>
<reference evidence="3" key="1">
    <citation type="submission" date="2024-10" db="EMBL/GenBank/DDBJ databases">
        <authorList>
            <person name="Ryan C."/>
        </authorList>
    </citation>
    <scope>NUCLEOTIDE SEQUENCE [LARGE SCALE GENOMIC DNA]</scope>
</reference>
<proteinExistence type="predicted"/>
<gene>
    <name evidence="3" type="ORF">URODEC1_LOCUS14822</name>
</gene>
<dbReference type="AlphaFoldDB" id="A0ABC8WLR9"/>
<dbReference type="PANTHER" id="PTHR31325">
    <property type="entry name" value="OS01G0798800 PROTEIN-RELATED"/>
    <property type="match status" value="1"/>
</dbReference>
<protein>
    <recommendedName>
        <fullName evidence="2">DUF4220 domain-containing protein</fullName>
    </recommendedName>
</protein>
<name>A0ABC8WLR9_9POAL</name>
<dbReference type="Proteomes" id="UP001497457">
    <property type="component" value="Chromosome 12b"/>
</dbReference>
<keyword evidence="1" id="KW-1133">Transmembrane helix</keyword>
<evidence type="ECO:0000313" key="3">
    <source>
        <dbReference type="EMBL" id="CAL4911161.1"/>
    </source>
</evidence>
<feature type="domain" description="DUF4220" evidence="2">
    <location>
        <begin position="95"/>
        <end position="448"/>
    </location>
</feature>
<feature type="transmembrane region" description="Helical" evidence="1">
    <location>
        <begin position="119"/>
        <end position="137"/>
    </location>
</feature>
<evidence type="ECO:0000313" key="4">
    <source>
        <dbReference type="Proteomes" id="UP001497457"/>
    </source>
</evidence>
<dbReference type="Pfam" id="PF04578">
    <property type="entry name" value="DUF594"/>
    <property type="match status" value="1"/>
</dbReference>